<name>A0AAN0JQP0_AMPQE</name>
<dbReference type="InterPro" id="IPR036388">
    <property type="entry name" value="WH-like_DNA-bd_sf"/>
</dbReference>
<accession>A0AAN0JQP0</accession>
<proteinExistence type="predicted"/>
<organism evidence="4 5">
    <name type="scientific">Amphimedon queenslandica</name>
    <name type="common">Sponge</name>
    <dbReference type="NCBI Taxonomy" id="400682"/>
    <lineage>
        <taxon>Eukaryota</taxon>
        <taxon>Metazoa</taxon>
        <taxon>Porifera</taxon>
        <taxon>Demospongiae</taxon>
        <taxon>Heteroscleromorpha</taxon>
        <taxon>Haplosclerida</taxon>
        <taxon>Niphatidae</taxon>
        <taxon>Amphimedon</taxon>
    </lineage>
</organism>
<dbReference type="InterPro" id="IPR032171">
    <property type="entry name" value="COR-A"/>
</dbReference>
<protein>
    <recommendedName>
        <fullName evidence="3">Death domain-containing protein</fullName>
    </recommendedName>
</protein>
<dbReference type="Gene3D" id="1.10.533.10">
    <property type="entry name" value="Death Domain, Fas"/>
    <property type="match status" value="1"/>
</dbReference>
<evidence type="ECO:0000256" key="1">
    <source>
        <dbReference type="ARBA" id="ARBA00022737"/>
    </source>
</evidence>
<dbReference type="PROSITE" id="PS50017">
    <property type="entry name" value="DEATH_DOMAIN"/>
    <property type="match status" value="1"/>
</dbReference>
<evidence type="ECO:0000313" key="5">
    <source>
        <dbReference type="Proteomes" id="UP000007879"/>
    </source>
</evidence>
<keyword evidence="1" id="KW-0677">Repeat</keyword>
<dbReference type="EnsemblMetazoa" id="XM_020003783.1">
    <property type="protein sequence ID" value="XP_019859342.1"/>
    <property type="gene ID" value="LOC109587547"/>
</dbReference>
<dbReference type="CDD" id="cd01670">
    <property type="entry name" value="Death"/>
    <property type="match status" value="1"/>
</dbReference>
<dbReference type="Pfam" id="PF16095">
    <property type="entry name" value="COR-A"/>
    <property type="match status" value="1"/>
</dbReference>
<dbReference type="Proteomes" id="UP000007879">
    <property type="component" value="Unassembled WGS sequence"/>
</dbReference>
<keyword evidence="2" id="KW-0812">Transmembrane</keyword>
<reference evidence="5" key="1">
    <citation type="journal article" date="2010" name="Nature">
        <title>The Amphimedon queenslandica genome and the evolution of animal complexity.</title>
        <authorList>
            <person name="Srivastava M."/>
            <person name="Simakov O."/>
            <person name="Chapman J."/>
            <person name="Fahey B."/>
            <person name="Gauthier M.E."/>
            <person name="Mitros T."/>
            <person name="Richards G.S."/>
            <person name="Conaco C."/>
            <person name="Dacre M."/>
            <person name="Hellsten U."/>
            <person name="Larroux C."/>
            <person name="Putnam N.H."/>
            <person name="Stanke M."/>
            <person name="Adamska M."/>
            <person name="Darling A."/>
            <person name="Degnan S.M."/>
            <person name="Oakley T.H."/>
            <person name="Plachetzki D.C."/>
            <person name="Zhai Y."/>
            <person name="Adamski M."/>
            <person name="Calcino A."/>
            <person name="Cummins S.F."/>
            <person name="Goodstein D.M."/>
            <person name="Harris C."/>
            <person name="Jackson D.J."/>
            <person name="Leys S.P."/>
            <person name="Shu S."/>
            <person name="Woodcroft B.J."/>
            <person name="Vervoort M."/>
            <person name="Kosik K.S."/>
            <person name="Manning G."/>
            <person name="Degnan B.M."/>
            <person name="Rokhsar D.S."/>
        </authorList>
    </citation>
    <scope>NUCLEOTIDE SEQUENCE [LARGE SCALE GENOMIC DNA]</scope>
</reference>
<dbReference type="PANTHER" id="PTHR47679:SF2">
    <property type="entry name" value="C-TERMINAL OF ROC (COR) DOMAIN-CONTAINING PROTEIN"/>
    <property type="match status" value="1"/>
</dbReference>
<keyword evidence="2" id="KW-1133">Transmembrane helix</keyword>
<evidence type="ECO:0000256" key="2">
    <source>
        <dbReference type="SAM" id="Phobius"/>
    </source>
</evidence>
<keyword evidence="5" id="KW-1185">Reference proteome</keyword>
<dbReference type="GeneID" id="109587547"/>
<sequence length="658" mass="74768">MSTSTVQPFLHIWDCGGQPVFLEILPAFLTPRTMFLLLFDASKDFRERWQSRQNTPDGEVLFGEVVNESTSDLMAKWMSTIHSHLVKHNKDDTSSPSLYCIGTRGDKLNSESKKEAKVQIQSLYKEKKFSDLIKDVLIIDNTTSGKGKREDPSITELRGAIDGFIKTLVVPTPLNWVLFRKVFQKLEKNVISVSDAIAIGVACHIPAADLPEVLKFYHELGALLYYPQIEGLRNKVILNPKWFVDIIGKVFPLEKGWSGGKRWLLFQSKGILVQPLYQEVWQSSGIDPEEIIELLVHFRLAAQVQIEVDDSKQYFLPAALPGYTGDSNEVRPGCKLRASPVHITFSTEYVPPGFFTRLATTVAANNNIKLNFNVAHSEVERRSIYRNRVCFSYGHPSDDFVLTDVNKAIQVDVFRYLPESSHPVPFKAVCQDILELLKKCCKKVEDTLYGYHGHHITQSSSRDVRYVCECKYSSSNAVHYIEVDAEKQTCSDQVYCEKVRSTRSLTTRESMWFQDEFSYLKYLIQFGVGLISLIILLMLLTFSFTVLINNSSTTANEANILTISDLQKVLDVLDDGYFPSNKWFQLGLSLGLSNPKLETIEDNYPKNNERCLQNCLTLWLKENIEVTWSKLADAVDNTGEKAVAAYIRIRKVQSKSEL</sequence>
<dbReference type="InterPro" id="IPR011029">
    <property type="entry name" value="DEATH-like_dom_sf"/>
</dbReference>
<evidence type="ECO:0000259" key="3">
    <source>
        <dbReference type="PROSITE" id="PS50017"/>
    </source>
</evidence>
<dbReference type="Gene3D" id="1.10.10.10">
    <property type="entry name" value="Winged helix-like DNA-binding domain superfamily/Winged helix DNA-binding domain"/>
    <property type="match status" value="1"/>
</dbReference>
<dbReference type="AlphaFoldDB" id="A0AAN0JQP0"/>
<reference evidence="4" key="2">
    <citation type="submission" date="2024-06" db="UniProtKB">
        <authorList>
            <consortium name="EnsemblMetazoa"/>
        </authorList>
    </citation>
    <scope>IDENTIFICATION</scope>
</reference>
<dbReference type="InterPro" id="IPR000488">
    <property type="entry name" value="Death_dom"/>
</dbReference>
<feature type="domain" description="Death" evidence="3">
    <location>
        <begin position="582"/>
        <end position="648"/>
    </location>
</feature>
<evidence type="ECO:0000313" key="4">
    <source>
        <dbReference type="EnsemblMetazoa" id="XP_019859342.1"/>
    </source>
</evidence>
<feature type="transmembrane region" description="Helical" evidence="2">
    <location>
        <begin position="522"/>
        <end position="548"/>
    </location>
</feature>
<keyword evidence="2" id="KW-0472">Membrane</keyword>
<dbReference type="InterPro" id="IPR027417">
    <property type="entry name" value="P-loop_NTPase"/>
</dbReference>
<dbReference type="RefSeq" id="XP_019859342.1">
    <property type="nucleotide sequence ID" value="XM_020003783.1"/>
</dbReference>
<dbReference type="Gene3D" id="3.40.50.300">
    <property type="entry name" value="P-loop containing nucleotide triphosphate hydrolases"/>
    <property type="match status" value="1"/>
</dbReference>
<dbReference type="GO" id="GO:0007165">
    <property type="term" value="P:signal transduction"/>
    <property type="evidence" value="ECO:0007669"/>
    <property type="project" value="InterPro"/>
</dbReference>
<dbReference type="KEGG" id="aqu:109587547"/>
<dbReference type="PANTHER" id="PTHR47679">
    <property type="entry name" value="PROTEIN TORNADO 1"/>
    <property type="match status" value="1"/>
</dbReference>